<evidence type="ECO:0000256" key="5">
    <source>
        <dbReference type="ARBA" id="ARBA00022729"/>
    </source>
</evidence>
<evidence type="ECO:0000313" key="14">
    <source>
        <dbReference type="Proteomes" id="UP000594468"/>
    </source>
</evidence>
<feature type="compositionally biased region" description="Low complexity" evidence="11">
    <location>
        <begin position="129"/>
        <end position="139"/>
    </location>
</feature>
<dbReference type="PROSITE" id="PS00198">
    <property type="entry name" value="4FE4S_FER_1"/>
    <property type="match status" value="1"/>
</dbReference>
<keyword evidence="2" id="KW-1003">Cell membrane</keyword>
<evidence type="ECO:0000256" key="10">
    <source>
        <dbReference type="ARBA" id="ARBA00029374"/>
    </source>
</evidence>
<dbReference type="GO" id="GO:0051539">
    <property type="term" value="F:4 iron, 4 sulfur cluster binding"/>
    <property type="evidence" value="ECO:0007669"/>
    <property type="project" value="UniProtKB-KW"/>
</dbReference>
<proteinExistence type="predicted"/>
<protein>
    <submittedName>
        <fullName evidence="13">Reductive dehalogenase</fullName>
    </submittedName>
</protein>
<name>A0A7S8IGD2_9CHLR</name>
<dbReference type="InterPro" id="IPR017900">
    <property type="entry name" value="4Fe4S_Fe_S_CS"/>
</dbReference>
<keyword evidence="5" id="KW-0732">Signal</keyword>
<gene>
    <name evidence="13" type="ORF">G4Y79_08915</name>
</gene>
<evidence type="ECO:0000256" key="6">
    <source>
        <dbReference type="ARBA" id="ARBA00022737"/>
    </source>
</evidence>
<dbReference type="RefSeq" id="WP_195172542.1">
    <property type="nucleotide sequence ID" value="NZ_CP062983.1"/>
</dbReference>
<evidence type="ECO:0000256" key="7">
    <source>
        <dbReference type="ARBA" id="ARBA00023004"/>
    </source>
</evidence>
<dbReference type="Pfam" id="PF13486">
    <property type="entry name" value="Dehalogenase"/>
    <property type="match status" value="2"/>
</dbReference>
<reference evidence="13 14" key="1">
    <citation type="submission" date="2020-02" db="EMBL/GenBank/DDBJ databases">
        <authorList>
            <person name="Zheng R.K."/>
            <person name="Sun C.M."/>
        </authorList>
    </citation>
    <scope>NUCLEOTIDE SEQUENCE [LARGE SCALE GENOMIC DNA]</scope>
    <source>
        <strain evidence="14">rifampicinis</strain>
    </source>
</reference>
<dbReference type="GO" id="GO:0046872">
    <property type="term" value="F:metal ion binding"/>
    <property type="evidence" value="ECO:0007669"/>
    <property type="project" value="UniProtKB-KW"/>
</dbReference>
<feature type="region of interest" description="Disordered" evidence="11">
    <location>
        <begin position="126"/>
        <end position="147"/>
    </location>
</feature>
<dbReference type="PROSITE" id="PS51318">
    <property type="entry name" value="TAT"/>
    <property type="match status" value="1"/>
</dbReference>
<dbReference type="NCBIfam" id="TIGR02486">
    <property type="entry name" value="RDH"/>
    <property type="match status" value="1"/>
</dbReference>
<dbReference type="PANTHER" id="PTHR42827:SF1">
    <property type="entry name" value="IRON-SULFUR CLUSTER-BINDING PROTEIN"/>
    <property type="match status" value="1"/>
</dbReference>
<dbReference type="GO" id="GO:0005886">
    <property type="term" value="C:plasma membrane"/>
    <property type="evidence" value="ECO:0007669"/>
    <property type="project" value="UniProtKB-SubCell"/>
</dbReference>
<keyword evidence="14" id="KW-1185">Reference proteome</keyword>
<evidence type="ECO:0000256" key="8">
    <source>
        <dbReference type="ARBA" id="ARBA00023014"/>
    </source>
</evidence>
<dbReference type="Proteomes" id="UP000594468">
    <property type="component" value="Chromosome"/>
</dbReference>
<keyword evidence="8" id="KW-0411">Iron-sulfur</keyword>
<evidence type="ECO:0000256" key="11">
    <source>
        <dbReference type="SAM" id="MobiDB-lite"/>
    </source>
</evidence>
<comment type="cofactor">
    <cofactor evidence="10">
        <name>corrinoid</name>
        <dbReference type="ChEBI" id="CHEBI:33913"/>
    </cofactor>
</comment>
<dbReference type="Pfam" id="PF13484">
    <property type="entry name" value="Fer4_16"/>
    <property type="match status" value="1"/>
</dbReference>
<keyword evidence="7" id="KW-0408">Iron</keyword>
<dbReference type="PROSITE" id="PS51379">
    <property type="entry name" value="4FE4S_FER_2"/>
    <property type="match status" value="1"/>
</dbReference>
<keyword evidence="9" id="KW-0472">Membrane</keyword>
<dbReference type="AlphaFoldDB" id="A0A7S8IGD2"/>
<organism evidence="13 14">
    <name type="scientific">Phototrophicus methaneseepsis</name>
    <dbReference type="NCBI Taxonomy" id="2710758"/>
    <lineage>
        <taxon>Bacteria</taxon>
        <taxon>Bacillati</taxon>
        <taxon>Chloroflexota</taxon>
        <taxon>Candidatus Thermofontia</taxon>
        <taxon>Phototrophicales</taxon>
        <taxon>Phototrophicaceae</taxon>
        <taxon>Phototrophicus</taxon>
    </lineage>
</organism>
<sequence length="460" mass="50853">MPSSLNRREFLKDMGLLGIGAGAAALGPIEALGESWSDKAGIAERPFWVHDVDKPTAEIDWEAIYRFDERNTVRRGWSKYLDEETFNKLNSQRNTISYEFSKQGKPGYSIRDIALYQASGIGATQSFIGPTNTTTPEEGGVPRWEGTPEENSEMIRAALRSFGAATVGFLELDENTEKLIYSTDPDGKEIVISEDQDVPEETETQRIIPKKARWVITWTIQMSQEGMTRCPTPLGAATTSMAYARNRAVQSRLQGFLRAIGYYGLGEAETNALGIAPAFGVLAGLGEMSRLNRMISPEYGPMVRVFKMITNLPVAPTTPIDAGIMNFCKSCKTCATYCPSGSLSTASEPSYETQGGWNRGGVKTWYENALSCRNYWAEVGTNCGICFAVCPFSVKDRAFIHQMVKGVVGTTTIFNSSLADMSRRVYSPGKMDEPQKDTEEWWKLDYAEYGFDSTHGHADA</sequence>
<accession>A0A7S8IGD2</accession>
<keyword evidence="4" id="KW-0479">Metal-binding</keyword>
<evidence type="ECO:0000256" key="9">
    <source>
        <dbReference type="ARBA" id="ARBA00023136"/>
    </source>
</evidence>
<evidence type="ECO:0000256" key="4">
    <source>
        <dbReference type="ARBA" id="ARBA00022723"/>
    </source>
</evidence>
<dbReference type="InterPro" id="IPR017896">
    <property type="entry name" value="4Fe4S_Fe-S-bd"/>
</dbReference>
<evidence type="ECO:0000259" key="12">
    <source>
        <dbReference type="PROSITE" id="PS51379"/>
    </source>
</evidence>
<evidence type="ECO:0000256" key="3">
    <source>
        <dbReference type="ARBA" id="ARBA00022485"/>
    </source>
</evidence>
<evidence type="ECO:0000256" key="2">
    <source>
        <dbReference type="ARBA" id="ARBA00022475"/>
    </source>
</evidence>
<evidence type="ECO:0000313" key="13">
    <source>
        <dbReference type="EMBL" id="QPC84479.1"/>
    </source>
</evidence>
<dbReference type="Gene3D" id="3.30.70.20">
    <property type="match status" value="1"/>
</dbReference>
<dbReference type="PANTHER" id="PTHR42827">
    <property type="entry name" value="IRON-SULFUR CLUSTER-BINDING PROTEIN-RELATED"/>
    <property type="match status" value="1"/>
</dbReference>
<feature type="domain" description="4Fe-4S ferredoxin-type" evidence="12">
    <location>
        <begin position="316"/>
        <end position="348"/>
    </location>
</feature>
<dbReference type="KEGG" id="pmet:G4Y79_08915"/>
<keyword evidence="6" id="KW-0677">Repeat</keyword>
<dbReference type="SUPFAM" id="SSF54862">
    <property type="entry name" value="4Fe-4S ferredoxins"/>
    <property type="match status" value="1"/>
</dbReference>
<dbReference type="EMBL" id="CP062983">
    <property type="protein sequence ID" value="QPC84479.1"/>
    <property type="molecule type" value="Genomic_DNA"/>
</dbReference>
<dbReference type="InterPro" id="IPR028894">
    <property type="entry name" value="RDH_dom"/>
</dbReference>
<comment type="subcellular location">
    <subcellularLocation>
        <location evidence="1">Cell membrane</location>
    </subcellularLocation>
</comment>
<evidence type="ECO:0000256" key="1">
    <source>
        <dbReference type="ARBA" id="ARBA00004236"/>
    </source>
</evidence>
<keyword evidence="3" id="KW-0004">4Fe-4S</keyword>
<dbReference type="InterPro" id="IPR012832">
    <property type="entry name" value="RDH"/>
</dbReference>
<dbReference type="InterPro" id="IPR006311">
    <property type="entry name" value="TAT_signal"/>
</dbReference>